<name>A0A8J5C221_ZINOF</name>
<geneLocation type="mitochondrion" evidence="1"/>
<dbReference type="Proteomes" id="UP000734854">
    <property type="component" value="Unassembled WGS sequence"/>
</dbReference>
<comment type="caution">
    <text evidence="1">The sequence shown here is derived from an EMBL/GenBank/DDBJ whole genome shotgun (WGS) entry which is preliminary data.</text>
</comment>
<dbReference type="PANTHER" id="PTHR34456">
    <property type="entry name" value="MITOVIRUS RNA-DEPENDENT RNA POLYMERASE"/>
    <property type="match status" value="1"/>
</dbReference>
<proteinExistence type="predicted"/>
<protein>
    <submittedName>
        <fullName evidence="1">Uncharacterized protein</fullName>
    </submittedName>
</protein>
<keyword evidence="2" id="KW-1185">Reference proteome</keyword>
<accession>A0A8J5C221</accession>
<evidence type="ECO:0000313" key="2">
    <source>
        <dbReference type="Proteomes" id="UP000734854"/>
    </source>
</evidence>
<dbReference type="AlphaFoldDB" id="A0A8J5C221"/>
<gene>
    <name evidence="1" type="ORF">ZIOFF_074426</name>
</gene>
<sequence length="199" mass="22212">MGWTLWASGFPCKSSEQALGLSRSASSNSGGALHSCPAAEEVLNVVFGKLASTLPGAGKRRLFFIGNYVVQRLLHPCMGYEGFIPITIKWSHLSLGSRAGDWFVWGTLCANVFSANPPLVKEERQLYFKTGQPLGYYGSWALLSFSHHILVWMGARIESPWSTQPFKRYALLGDDIVIADKRVAKRYKHFFLMLRSSSF</sequence>
<organism evidence="1 2">
    <name type="scientific">Zingiber officinale</name>
    <name type="common">Ginger</name>
    <name type="synonym">Amomum zingiber</name>
    <dbReference type="NCBI Taxonomy" id="94328"/>
    <lineage>
        <taxon>Eukaryota</taxon>
        <taxon>Viridiplantae</taxon>
        <taxon>Streptophyta</taxon>
        <taxon>Embryophyta</taxon>
        <taxon>Tracheophyta</taxon>
        <taxon>Spermatophyta</taxon>
        <taxon>Magnoliopsida</taxon>
        <taxon>Liliopsida</taxon>
        <taxon>Zingiberales</taxon>
        <taxon>Zingiberaceae</taxon>
        <taxon>Zingiber</taxon>
    </lineage>
</organism>
<dbReference type="EMBL" id="JACMSC010000025">
    <property type="protein sequence ID" value="KAG6467692.1"/>
    <property type="molecule type" value="Genomic_DNA"/>
</dbReference>
<evidence type="ECO:0000313" key="1">
    <source>
        <dbReference type="EMBL" id="KAG6467692.1"/>
    </source>
</evidence>
<dbReference type="InterPro" id="IPR008686">
    <property type="entry name" value="RNA_pol_mitovir"/>
</dbReference>
<dbReference type="Pfam" id="PF05919">
    <property type="entry name" value="Mitovir_RNA_pol"/>
    <property type="match status" value="1"/>
</dbReference>
<keyword evidence="1" id="KW-0496">Mitochondrion</keyword>
<dbReference type="PANTHER" id="PTHR34456:SF9">
    <property type="entry name" value="MITOVIRUS RNA-DEPENDENT RNA POLYMERASE"/>
    <property type="match status" value="1"/>
</dbReference>
<reference evidence="1 2" key="1">
    <citation type="submission" date="2020-08" db="EMBL/GenBank/DDBJ databases">
        <title>Plant Genome Project.</title>
        <authorList>
            <person name="Zhang R.-G."/>
        </authorList>
    </citation>
    <scope>NUCLEOTIDE SEQUENCE [LARGE SCALE GENOMIC DNA]</scope>
    <source>
        <tissue evidence="1">Rhizome</tissue>
    </source>
</reference>